<dbReference type="PROSITE" id="PS00211">
    <property type="entry name" value="ABC_TRANSPORTER_1"/>
    <property type="match status" value="2"/>
</dbReference>
<feature type="domain" description="ABC transporter" evidence="5">
    <location>
        <begin position="263"/>
        <end position="484"/>
    </location>
</feature>
<evidence type="ECO:0000313" key="6">
    <source>
        <dbReference type="EMBL" id="KZX22700.1"/>
    </source>
</evidence>
<organism evidence="6 8">
    <name type="scientific">Rathayibacter tanaceti</name>
    <dbReference type="NCBI Taxonomy" id="1671680"/>
    <lineage>
        <taxon>Bacteria</taxon>
        <taxon>Bacillati</taxon>
        <taxon>Actinomycetota</taxon>
        <taxon>Actinomycetes</taxon>
        <taxon>Micrococcales</taxon>
        <taxon>Microbacteriaceae</taxon>
        <taxon>Rathayibacter</taxon>
    </lineage>
</organism>
<protein>
    <submittedName>
        <fullName evidence="7">ATP-binding cassette domain-containing protein</fullName>
    </submittedName>
    <submittedName>
        <fullName evidence="6">Putative HMP/thiamine import ATP-binding protein YkoD</fullName>
        <ecNumber evidence="6">3.6.3.-</ecNumber>
    </submittedName>
</protein>
<evidence type="ECO:0000259" key="5">
    <source>
        <dbReference type="PROSITE" id="PS50893"/>
    </source>
</evidence>
<name>A0A162G1D6_9MICO</name>
<dbReference type="OrthoDB" id="501320at2"/>
<reference evidence="6 8" key="1">
    <citation type="submission" date="2015-08" db="EMBL/GenBank/DDBJ databases">
        <title>Draft Genome Sequence of Rathayibacter sp. Strain VKM Ac-2596 Isolated from Leaf Gall Induced by Plant-Parasitic Nematodes.</title>
        <authorList>
            <person name="Vasilenko O.V."/>
            <person name="Starodumova I.P."/>
            <person name="Tarlachkov S.V."/>
            <person name="Dorofeeva L.V."/>
            <person name="Evtushenko L.I."/>
        </authorList>
    </citation>
    <scope>NUCLEOTIDE SEQUENCE [LARGE SCALE GENOMIC DNA]</scope>
    <source>
        <strain evidence="6 8">VKM Ac-2596</strain>
    </source>
</reference>
<dbReference type="Proteomes" id="UP000465031">
    <property type="component" value="Chromosome"/>
</dbReference>
<dbReference type="GO" id="GO:0043190">
    <property type="term" value="C:ATP-binding cassette (ABC) transporter complex"/>
    <property type="evidence" value="ECO:0007669"/>
    <property type="project" value="TreeGrafter"/>
</dbReference>
<keyword evidence="4 6" id="KW-0067">ATP-binding</keyword>
<dbReference type="EC" id="3.6.3.-" evidence="6"/>
<evidence type="ECO:0000256" key="2">
    <source>
        <dbReference type="ARBA" id="ARBA00022448"/>
    </source>
</evidence>
<gene>
    <name evidence="6" type="primary">ykoD_1</name>
    <name evidence="6" type="ORF">ACH61_00191</name>
    <name evidence="7" type="ORF">GSU10_08060</name>
</gene>
<dbReference type="InterPro" id="IPR015856">
    <property type="entry name" value="ABC_transpr_CbiO/EcfA_su"/>
</dbReference>
<dbReference type="InterPro" id="IPR027417">
    <property type="entry name" value="P-loop_NTPase"/>
</dbReference>
<dbReference type="PROSITE" id="PS50893">
    <property type="entry name" value="ABC_TRANSPORTER_2"/>
    <property type="match status" value="2"/>
</dbReference>
<dbReference type="GO" id="GO:0042626">
    <property type="term" value="F:ATPase-coupled transmembrane transporter activity"/>
    <property type="evidence" value="ECO:0007669"/>
    <property type="project" value="TreeGrafter"/>
</dbReference>
<dbReference type="InterPro" id="IPR003593">
    <property type="entry name" value="AAA+_ATPase"/>
</dbReference>
<dbReference type="GO" id="GO:0016887">
    <property type="term" value="F:ATP hydrolysis activity"/>
    <property type="evidence" value="ECO:0007669"/>
    <property type="project" value="InterPro"/>
</dbReference>
<dbReference type="RefSeq" id="WP_068207403.1">
    <property type="nucleotide sequence ID" value="NZ_CP047186.1"/>
</dbReference>
<keyword evidence="2" id="KW-0813">Transport</keyword>
<dbReference type="CDD" id="cd03225">
    <property type="entry name" value="ABC_cobalt_CbiO_domain1"/>
    <property type="match status" value="2"/>
</dbReference>
<reference evidence="9" key="2">
    <citation type="submission" date="2019-12" db="EMBL/GenBank/DDBJ databases">
        <title>Complete and draft genome sequences of new strains and members of some known species of the genus Rathayibacter isolated from plants.</title>
        <authorList>
            <person name="Tarlachkov S.V."/>
            <person name="Starodumova I.P."/>
            <person name="Dorofeeva L.V."/>
            <person name="Prisyazhnaya N.V."/>
            <person name="Leyn S."/>
            <person name="Zlamal J."/>
            <person name="Elan M."/>
            <person name="Osterman A.L."/>
            <person name="Nadler S."/>
            <person name="Subbotin S.A."/>
            <person name="Evtushenko L.I."/>
        </authorList>
    </citation>
    <scope>NUCLEOTIDE SEQUENCE [LARGE SCALE GENOMIC DNA]</scope>
    <source>
        <strain evidence="9">VKM Ac-2761</strain>
    </source>
</reference>
<dbReference type="KEGG" id="rte:GSU10_08060"/>
<dbReference type="PANTHER" id="PTHR43553:SF24">
    <property type="entry name" value="ENERGY-COUPLING FACTOR TRANSPORTER ATP-BINDING PROTEIN ECFA1"/>
    <property type="match status" value="1"/>
</dbReference>
<evidence type="ECO:0000256" key="1">
    <source>
        <dbReference type="ARBA" id="ARBA00005417"/>
    </source>
</evidence>
<accession>A0A162G1D6</accession>
<keyword evidence="8" id="KW-1185">Reference proteome</keyword>
<proteinExistence type="inferred from homology"/>
<keyword evidence="3" id="KW-0547">Nucleotide-binding</keyword>
<evidence type="ECO:0000313" key="8">
    <source>
        <dbReference type="Proteomes" id="UP000076717"/>
    </source>
</evidence>
<dbReference type="AlphaFoldDB" id="A0A162G1D6"/>
<dbReference type="InterPro" id="IPR050095">
    <property type="entry name" value="ECF_ABC_transporter_ATP-bd"/>
</dbReference>
<comment type="similarity">
    <text evidence="1">Belongs to the ABC transporter superfamily.</text>
</comment>
<dbReference type="GO" id="GO:0005524">
    <property type="term" value="F:ATP binding"/>
    <property type="evidence" value="ECO:0007669"/>
    <property type="project" value="UniProtKB-KW"/>
</dbReference>
<dbReference type="PANTHER" id="PTHR43553">
    <property type="entry name" value="HEAVY METAL TRANSPORTER"/>
    <property type="match status" value="1"/>
</dbReference>
<reference evidence="7" key="3">
    <citation type="submission" date="2019-12" db="EMBL/GenBank/DDBJ databases">
        <title>Complete and Draft Genome Sequences of New Strains and Members of Some Known Species of the Genus Rathayibacter isolated from Plants.</title>
        <authorList>
            <person name="Tarlachkov S.V."/>
            <person name="Starodumova I.P."/>
            <person name="Dorofeeva L.V."/>
            <person name="Prisyazhnaya N.V."/>
            <person name="Leyn S.A."/>
            <person name="Zlamal J.E."/>
            <person name="Elane M.L."/>
            <person name="Osterman A.L."/>
            <person name="Nadler S.A."/>
            <person name="Subbotin S.A."/>
            <person name="Evtushenko L.I."/>
        </authorList>
    </citation>
    <scope>NUCLEOTIDE SEQUENCE</scope>
    <source>
        <strain evidence="7">VKM Ac-2761</strain>
    </source>
</reference>
<keyword evidence="6" id="KW-0378">Hydrolase</keyword>
<feature type="domain" description="ABC transporter" evidence="5">
    <location>
        <begin position="6"/>
        <end position="242"/>
    </location>
</feature>
<dbReference type="SUPFAM" id="SSF52540">
    <property type="entry name" value="P-loop containing nucleoside triphosphate hydrolases"/>
    <property type="match status" value="2"/>
</dbReference>
<dbReference type="EMBL" id="CP047186">
    <property type="protein sequence ID" value="QHC55594.1"/>
    <property type="molecule type" value="Genomic_DNA"/>
</dbReference>
<evidence type="ECO:0000256" key="3">
    <source>
        <dbReference type="ARBA" id="ARBA00022741"/>
    </source>
</evidence>
<evidence type="ECO:0000313" key="9">
    <source>
        <dbReference type="Proteomes" id="UP000465031"/>
    </source>
</evidence>
<dbReference type="InterPro" id="IPR003439">
    <property type="entry name" value="ABC_transporter-like_ATP-bd"/>
</dbReference>
<evidence type="ECO:0000256" key="4">
    <source>
        <dbReference type="ARBA" id="ARBA00022840"/>
    </source>
</evidence>
<dbReference type="Pfam" id="PF00005">
    <property type="entry name" value="ABC_tran"/>
    <property type="match status" value="2"/>
</dbReference>
<dbReference type="Gene3D" id="3.40.50.300">
    <property type="entry name" value="P-loop containing nucleotide triphosphate hydrolases"/>
    <property type="match status" value="2"/>
</dbReference>
<evidence type="ECO:0000313" key="7">
    <source>
        <dbReference type="EMBL" id="QHC55594.1"/>
    </source>
</evidence>
<dbReference type="SMART" id="SM00382">
    <property type="entry name" value="AAA"/>
    <property type="match status" value="2"/>
</dbReference>
<dbReference type="InterPro" id="IPR017871">
    <property type="entry name" value="ABC_transporter-like_CS"/>
</dbReference>
<dbReference type="EMBL" id="LIIN01000003">
    <property type="protein sequence ID" value="KZX22700.1"/>
    <property type="molecule type" value="Genomic_DNA"/>
</dbReference>
<sequence length="484" mass="50417">MSGATVRARGWSWRHSGRARAAVSGLDLDLQPGERVLLLGPSGAGKSTLLHALAGVLGSVEDGAAAGELELDGGAPLTRRGVAGLVLQDPDTQAVLARVGDDVAFACENFGVAPGEIPARVRNALEDVGLDVPLGRSTSALSGGQKQRLALAGVLAMRPRLLLLDEPTANLDPVGVQEVRAAVERTTERTGSTLIVVEHRVDVWVDLVDRIVVLGRDGAVVADGDPAVVLEDARSVLRTAGVWLPGEAPQRPSSSTLPSPAALSTRDLAIARPVFGRVRPTPLASGLEMDLDSARVTAVLGPNGAGKSTLALTLAGLLAPAAGEVVASASVRSGAGAHPHRWSSRQLAERVAMVFQEPEHQFLTARVRAELALGARDAAERRRAEDLLERLGLAHLADANPFTLSGGEKRRLAVASALTRRPPVVILDEPTFGQDRLTWEVVVDLLAELRADGQAVLAVTHDEALVTALADAVVSLGAREAVPG</sequence>
<dbReference type="Proteomes" id="UP000076717">
    <property type="component" value="Unassembled WGS sequence"/>
</dbReference>